<protein>
    <submittedName>
        <fullName evidence="1">Uncharacterized protein</fullName>
    </submittedName>
</protein>
<evidence type="ECO:0000313" key="1">
    <source>
        <dbReference type="EMBL" id="GAS82865.1"/>
    </source>
</evidence>
<reference evidence="1 2" key="1">
    <citation type="journal article" date="2016" name="Genome Announc.">
        <title>Draft Genome Sequence of Paenibacillus amylolyticus Heshi-A3, Isolated from Fermented Rice Bran in a Japanese Fermented Seafood Dish.</title>
        <authorList>
            <person name="Akuzawa S."/>
            <person name="Nagaoka J."/>
            <person name="Kanekatsu M."/>
            <person name="Kubota E."/>
            <person name="Ohtake R."/>
            <person name="Suzuki T."/>
            <person name="Kanesaki Y."/>
        </authorList>
    </citation>
    <scope>NUCLEOTIDE SEQUENCE [LARGE SCALE GENOMIC DNA]</scope>
    <source>
        <strain evidence="1 2">Heshi-A3</strain>
    </source>
</reference>
<dbReference type="AlphaFoldDB" id="A0A117I1X0"/>
<accession>A0A117I1X0</accession>
<evidence type="ECO:0000313" key="2">
    <source>
        <dbReference type="Proteomes" id="UP000069697"/>
    </source>
</evidence>
<dbReference type="Proteomes" id="UP000069697">
    <property type="component" value="Unassembled WGS sequence"/>
</dbReference>
<dbReference type="RefSeq" id="WP_062835327.1">
    <property type="nucleotide sequence ID" value="NZ_BCNV01000001.1"/>
</dbReference>
<organism evidence="1 2">
    <name type="scientific">Paenibacillus amylolyticus</name>
    <dbReference type="NCBI Taxonomy" id="1451"/>
    <lineage>
        <taxon>Bacteria</taxon>
        <taxon>Bacillati</taxon>
        <taxon>Bacillota</taxon>
        <taxon>Bacilli</taxon>
        <taxon>Bacillales</taxon>
        <taxon>Paenibacillaceae</taxon>
        <taxon>Paenibacillus</taxon>
    </lineage>
</organism>
<proteinExistence type="predicted"/>
<name>A0A117I1X0_PAEAM</name>
<reference evidence="2" key="2">
    <citation type="submission" date="2016-01" db="EMBL/GenBank/DDBJ databases">
        <title>Draft Genome Sequence of Paenibacillus amylolyticus Heshi-A3 that Was Isolated from Fermented Rice Bran with Aging Salted Mackerel, Which Was Named Heshiko as Traditional Fermented Seafood in Japan.</title>
        <authorList>
            <person name="Akuzawa S."/>
            <person name="Nakagawa J."/>
            <person name="Kanekatsu T."/>
            <person name="Kubota E."/>
            <person name="Ohtake R."/>
            <person name="Suzuki T."/>
            <person name="Kanesaki Y."/>
        </authorList>
    </citation>
    <scope>NUCLEOTIDE SEQUENCE [LARGE SCALE GENOMIC DNA]</scope>
    <source>
        <strain evidence="2">Heshi-A3</strain>
    </source>
</reference>
<gene>
    <name evidence="1" type="ORF">PAHA3_2939</name>
</gene>
<comment type="caution">
    <text evidence="1">The sequence shown here is derived from an EMBL/GenBank/DDBJ whole genome shotgun (WGS) entry which is preliminary data.</text>
</comment>
<dbReference type="EMBL" id="BCNV01000001">
    <property type="protein sequence ID" value="GAS82865.1"/>
    <property type="molecule type" value="Genomic_DNA"/>
</dbReference>
<sequence length="171" mass="19630">MYLEELKNIVQNNLLSSVYVTGIVLSSERENELAEFVPYRSYLFFEFGDQLVKIEAIEQYSKISIALTPTFIVRVEVEDVIPAKSNISDIILDNSLIDNKVSQIELLNMEVKSNEIICDALKLSITNNTNKQELFLDPQFFGINIGGFGVEELWKYNQLEEYKSISTIIEF</sequence>